<sequence length="301" mass="33164">MRTSPHGPSRSTTSTCDERPIGKQPDRLAEAVARMQRAAEVPEYPLDSSDRYATALRDIRVRLDTYASPLQAEEFVAAMRGYFLAELRKAGNSSRGVRPTLDEYAATRLSMGGGMVFPLLPAVVAGIAPAPVTTAMRRVRALTEMAATLVCWDTDIFSYAKERARTGDGYNLLDVVQAEYGCTLDEAVTIAVAMRDRIMCLSLRLRRYFAVMAAPDLDRYCGTPAAYIRGVLGWCMNTPRYRYTNGVSGAETFDSAGWAESPSDDNPEPLSIPSIGWWWEYDPAPLHSPSTSGRAGADRRR</sequence>
<organism evidence="2 3">
    <name type="scientific">Streptomyces halobius</name>
    <dbReference type="NCBI Taxonomy" id="2879846"/>
    <lineage>
        <taxon>Bacteria</taxon>
        <taxon>Bacillati</taxon>
        <taxon>Actinomycetota</taxon>
        <taxon>Actinomycetes</taxon>
        <taxon>Kitasatosporales</taxon>
        <taxon>Streptomycetaceae</taxon>
        <taxon>Streptomyces</taxon>
    </lineage>
</organism>
<keyword evidence="3" id="KW-1185">Reference proteome</keyword>
<dbReference type="Gene3D" id="1.10.600.10">
    <property type="entry name" value="Farnesyl Diphosphate Synthase"/>
    <property type="match status" value="1"/>
</dbReference>
<name>A0ABY4LZR4_9ACTN</name>
<evidence type="ECO:0000313" key="2">
    <source>
        <dbReference type="EMBL" id="UQA90712.1"/>
    </source>
</evidence>
<evidence type="ECO:0000313" key="3">
    <source>
        <dbReference type="Proteomes" id="UP000830115"/>
    </source>
</evidence>
<accession>A0ABY4LZR4</accession>
<proteinExistence type="predicted"/>
<dbReference type="RefSeq" id="WP_283112127.1">
    <property type="nucleotide sequence ID" value="NZ_CP086322.1"/>
</dbReference>
<reference evidence="2" key="1">
    <citation type="submission" date="2021-10" db="EMBL/GenBank/DDBJ databases">
        <title>Streptomyces nigrumlapis sp.nov.,an antimicrobial producing actinobacterium isolated from Black Gobi rocks.</title>
        <authorList>
            <person name="Wen Y."/>
            <person name="Zhang W."/>
            <person name="Liu X.G."/>
        </authorList>
    </citation>
    <scope>NUCLEOTIDE SEQUENCE</scope>
    <source>
        <strain evidence="2">ST13-2-2</strain>
    </source>
</reference>
<dbReference type="Proteomes" id="UP000830115">
    <property type="component" value="Chromosome"/>
</dbReference>
<dbReference type="EMBL" id="CP086322">
    <property type="protein sequence ID" value="UQA90712.1"/>
    <property type="molecule type" value="Genomic_DNA"/>
</dbReference>
<protein>
    <submittedName>
        <fullName evidence="2">Terpene synthase family protein</fullName>
    </submittedName>
</protein>
<feature type="region of interest" description="Disordered" evidence="1">
    <location>
        <begin position="1"/>
        <end position="24"/>
    </location>
</feature>
<dbReference type="SUPFAM" id="SSF48576">
    <property type="entry name" value="Terpenoid synthases"/>
    <property type="match status" value="1"/>
</dbReference>
<dbReference type="InterPro" id="IPR008949">
    <property type="entry name" value="Isoprenoid_synthase_dom_sf"/>
</dbReference>
<gene>
    <name evidence="2" type="ORF">K9S39_01340</name>
</gene>
<dbReference type="Pfam" id="PF19086">
    <property type="entry name" value="Terpene_syn_C_2"/>
    <property type="match status" value="1"/>
</dbReference>
<evidence type="ECO:0000256" key="1">
    <source>
        <dbReference type="SAM" id="MobiDB-lite"/>
    </source>
</evidence>